<dbReference type="PANTHER" id="PTHR44688">
    <property type="entry name" value="DNA-BINDING TRANSCRIPTIONAL ACTIVATOR DEVR_DOSR"/>
    <property type="match status" value="1"/>
</dbReference>
<keyword evidence="6" id="KW-1185">Reference proteome</keyword>
<accession>A0A1I0ZSB5</accession>
<dbReference type="STRING" id="490629.SAMN05216266_107251"/>
<dbReference type="EMBL" id="FOKG01000007">
    <property type="protein sequence ID" value="SFB28634.1"/>
    <property type="molecule type" value="Genomic_DNA"/>
</dbReference>
<dbReference type="RefSeq" id="WP_091673629.1">
    <property type="nucleotide sequence ID" value="NZ_FOKG01000007.1"/>
</dbReference>
<sequence>MARDWPLAGRDEELRFIAAAMRPATGTAGLVLAGAAGVGKTRLAREALALAGERGAAVHWVLGTASAGAMPLGAFAGVLDVHGDPARLVRRAVETLAPSPESGPVVVGVDDAHLLDDLSAMAVHQLVVRSAATVVLTLRTGEPAPDAVTALWKDEHLQRLEIQPLSEAETAALLEAVLGGPVDSGSAGRLWSLTGGNALFLRHLVDGELEAGRLGRIQEVWRWSDSPAISAELAEIVRRQMGELPGRMHDVVDLLAVGEPLDIGLLTGLTDGQAVEEAEARRLVRTDIDGRRFQARLAHPLYGEVRRGEMGLVRARRLRGLIATALADDGRNPDGPDGVVRRAVLALDSDLEPDPALFVAAAHHAIRLFDLALGERLARAAVVAGGEFDAKLTLAYALSWLSKGVEAEQILSELDAAACGAGARARVAIPRAANLFWTLGRATEAEAVLNTAASEAHDEHGLAPLAAVRAAFDAALGRPRPALDAGMRVLASSPTNDQTVIMAACAVVAAAAVMGRIDDVRRTAPVGYRAAARSFDAGVMSFGLGDFHILALRLSGDLREIEQVARDRRMHSADVPGPAYLMGLVLLGQAALATGQVRTAARWLREARAGLTSVAAHEFRFRCRLHLTQALAMAGNAVAARAVLAELEAERHPAYTLLEPDTLLARAWVAAAEGATTEATAAARGAAALALDRGAPAYEMFALQTAVFFGDRTVAGRLAELATVVRGPRSPAAAAHAAALAEHDGDALMSVSARWEQMGDPLAAAEAAAQAVGAYSRRGLRGSANTAAGRAHHLASICEGARTPNLVAAARPLPLTGREREIVTLVAQGLSNREIAARLVVSVRTVEGHLYRVGNKLGVNDRGEFAALLHGE</sequence>
<feature type="domain" description="HTH luxR-type" evidence="4">
    <location>
        <begin position="808"/>
        <end position="872"/>
    </location>
</feature>
<protein>
    <submittedName>
        <fullName evidence="5">Transcriptional regulator</fullName>
    </submittedName>
</protein>
<dbReference type="Gene3D" id="1.10.10.10">
    <property type="entry name" value="Winged helix-like DNA-binding domain superfamily/Winged helix DNA-binding domain"/>
    <property type="match status" value="1"/>
</dbReference>
<dbReference type="Proteomes" id="UP000243799">
    <property type="component" value="Unassembled WGS sequence"/>
</dbReference>
<proteinExistence type="predicted"/>
<evidence type="ECO:0000256" key="2">
    <source>
        <dbReference type="ARBA" id="ARBA00023125"/>
    </source>
</evidence>
<keyword evidence="1" id="KW-0805">Transcription regulation</keyword>
<dbReference type="OrthoDB" id="3197423at2"/>
<dbReference type="CDD" id="cd06170">
    <property type="entry name" value="LuxR_C_like"/>
    <property type="match status" value="1"/>
</dbReference>
<dbReference type="InterPro" id="IPR041664">
    <property type="entry name" value="AAA_16"/>
</dbReference>
<dbReference type="PROSITE" id="PS00622">
    <property type="entry name" value="HTH_LUXR_1"/>
    <property type="match status" value="1"/>
</dbReference>
<reference evidence="6" key="1">
    <citation type="submission" date="2016-10" db="EMBL/GenBank/DDBJ databases">
        <authorList>
            <person name="Varghese N."/>
            <person name="Submissions S."/>
        </authorList>
    </citation>
    <scope>NUCLEOTIDE SEQUENCE [LARGE SCALE GENOMIC DNA]</scope>
    <source>
        <strain evidence="6">CGMCC 4.3568</strain>
    </source>
</reference>
<dbReference type="PANTHER" id="PTHR44688:SF16">
    <property type="entry name" value="DNA-BINDING TRANSCRIPTIONAL ACTIVATOR DEVR_DOSR"/>
    <property type="match status" value="1"/>
</dbReference>
<dbReference type="SMART" id="SM00421">
    <property type="entry name" value="HTH_LUXR"/>
    <property type="match status" value="1"/>
</dbReference>
<dbReference type="GO" id="GO:0003677">
    <property type="term" value="F:DNA binding"/>
    <property type="evidence" value="ECO:0007669"/>
    <property type="project" value="UniProtKB-KW"/>
</dbReference>
<dbReference type="SUPFAM" id="SSF46894">
    <property type="entry name" value="C-terminal effector domain of the bipartite response regulators"/>
    <property type="match status" value="1"/>
</dbReference>
<dbReference type="Pfam" id="PF00196">
    <property type="entry name" value="GerE"/>
    <property type="match status" value="1"/>
</dbReference>
<dbReference type="InterPro" id="IPR027417">
    <property type="entry name" value="P-loop_NTPase"/>
</dbReference>
<organism evidence="5 6">
    <name type="scientific">Amycolatopsis marina</name>
    <dbReference type="NCBI Taxonomy" id="490629"/>
    <lineage>
        <taxon>Bacteria</taxon>
        <taxon>Bacillati</taxon>
        <taxon>Actinomycetota</taxon>
        <taxon>Actinomycetes</taxon>
        <taxon>Pseudonocardiales</taxon>
        <taxon>Pseudonocardiaceae</taxon>
        <taxon>Amycolatopsis</taxon>
    </lineage>
</organism>
<dbReference type="InterPro" id="IPR036388">
    <property type="entry name" value="WH-like_DNA-bd_sf"/>
</dbReference>
<dbReference type="GO" id="GO:0006355">
    <property type="term" value="P:regulation of DNA-templated transcription"/>
    <property type="evidence" value="ECO:0007669"/>
    <property type="project" value="InterPro"/>
</dbReference>
<dbReference type="PRINTS" id="PR00038">
    <property type="entry name" value="HTHLUXR"/>
</dbReference>
<evidence type="ECO:0000313" key="5">
    <source>
        <dbReference type="EMBL" id="SFB28634.1"/>
    </source>
</evidence>
<evidence type="ECO:0000256" key="3">
    <source>
        <dbReference type="ARBA" id="ARBA00023163"/>
    </source>
</evidence>
<dbReference type="Gene3D" id="3.40.50.300">
    <property type="entry name" value="P-loop containing nucleotide triphosphate hydrolases"/>
    <property type="match status" value="1"/>
</dbReference>
<evidence type="ECO:0000256" key="1">
    <source>
        <dbReference type="ARBA" id="ARBA00023015"/>
    </source>
</evidence>
<dbReference type="InterPro" id="IPR000792">
    <property type="entry name" value="Tscrpt_reg_LuxR_C"/>
</dbReference>
<name>A0A1I0ZSB5_9PSEU</name>
<dbReference type="PROSITE" id="PS50043">
    <property type="entry name" value="HTH_LUXR_2"/>
    <property type="match status" value="1"/>
</dbReference>
<evidence type="ECO:0000313" key="6">
    <source>
        <dbReference type="Proteomes" id="UP000243799"/>
    </source>
</evidence>
<gene>
    <name evidence="5" type="ORF">SAMN05216266_107251</name>
</gene>
<keyword evidence="3" id="KW-0804">Transcription</keyword>
<dbReference type="AlphaFoldDB" id="A0A1I0ZSB5"/>
<dbReference type="InterPro" id="IPR016032">
    <property type="entry name" value="Sig_transdc_resp-reg_C-effctor"/>
</dbReference>
<evidence type="ECO:0000259" key="4">
    <source>
        <dbReference type="PROSITE" id="PS50043"/>
    </source>
</evidence>
<dbReference type="SUPFAM" id="SSF52540">
    <property type="entry name" value="P-loop containing nucleoside triphosphate hydrolases"/>
    <property type="match status" value="1"/>
</dbReference>
<keyword evidence="2" id="KW-0238">DNA-binding</keyword>
<dbReference type="Pfam" id="PF13191">
    <property type="entry name" value="AAA_16"/>
    <property type="match status" value="1"/>
</dbReference>